<dbReference type="SUPFAM" id="SSF52266">
    <property type="entry name" value="SGNH hydrolase"/>
    <property type="match status" value="1"/>
</dbReference>
<dbReference type="InterPro" id="IPR013517">
    <property type="entry name" value="FG-GAP"/>
</dbReference>
<dbReference type="Gene3D" id="3.40.50.1110">
    <property type="entry name" value="SGNH hydrolase"/>
    <property type="match status" value="1"/>
</dbReference>
<proteinExistence type="predicted"/>
<dbReference type="GO" id="GO:0004622">
    <property type="term" value="F:phosphatidylcholine lysophospholipase activity"/>
    <property type="evidence" value="ECO:0007669"/>
    <property type="project" value="TreeGrafter"/>
</dbReference>
<dbReference type="SUPFAM" id="SSF69318">
    <property type="entry name" value="Integrin alpha N-terminal domain"/>
    <property type="match status" value="2"/>
</dbReference>
<dbReference type="CDD" id="cd01833">
    <property type="entry name" value="XynB_like"/>
    <property type="match status" value="1"/>
</dbReference>
<dbReference type="KEGG" id="trg:TRUGW13939_11525"/>
<feature type="domain" description="SGNH hydrolase-type esterase" evidence="3">
    <location>
        <begin position="46"/>
        <end position="233"/>
    </location>
</feature>
<dbReference type="OrthoDB" id="6123at2759"/>
<dbReference type="Pfam" id="PF13472">
    <property type="entry name" value="Lipase_GDSL_2"/>
    <property type="match status" value="1"/>
</dbReference>
<feature type="chain" id="PRO_5028922321" description="SGNH hydrolase-type esterase domain-containing protein" evidence="2">
    <location>
        <begin position="23"/>
        <end position="819"/>
    </location>
</feature>
<name>A0A7H8RF63_TALRU</name>
<dbReference type="AlphaFoldDB" id="A0A7H8RF63"/>
<dbReference type="Pfam" id="PF13517">
    <property type="entry name" value="FG-GAP_3"/>
    <property type="match status" value="3"/>
</dbReference>
<feature type="signal peptide" evidence="2">
    <location>
        <begin position="1"/>
        <end position="22"/>
    </location>
</feature>
<dbReference type="PANTHER" id="PTHR30383:SF5">
    <property type="entry name" value="SGNH HYDROLASE-TYPE ESTERASE DOMAIN-CONTAINING PROTEIN"/>
    <property type="match status" value="1"/>
</dbReference>
<evidence type="ECO:0000313" key="5">
    <source>
        <dbReference type="Proteomes" id="UP000509510"/>
    </source>
</evidence>
<evidence type="ECO:0000256" key="2">
    <source>
        <dbReference type="SAM" id="SignalP"/>
    </source>
</evidence>
<keyword evidence="1 2" id="KW-0732">Signal</keyword>
<dbReference type="EMBL" id="CP055903">
    <property type="protein sequence ID" value="QKX64351.1"/>
    <property type="molecule type" value="Genomic_DNA"/>
</dbReference>
<evidence type="ECO:0000259" key="3">
    <source>
        <dbReference type="Pfam" id="PF13472"/>
    </source>
</evidence>
<dbReference type="InterPro" id="IPR051532">
    <property type="entry name" value="Ester_Hydrolysis_Enzymes"/>
</dbReference>
<dbReference type="InterPro" id="IPR028994">
    <property type="entry name" value="Integrin_alpha_N"/>
</dbReference>
<keyword evidence="5" id="KW-1185">Reference proteome</keyword>
<dbReference type="RefSeq" id="XP_035350525.1">
    <property type="nucleotide sequence ID" value="XM_035494632.1"/>
</dbReference>
<organism evidence="4 5">
    <name type="scientific">Talaromyces rugulosus</name>
    <name type="common">Penicillium rugulosum</name>
    <dbReference type="NCBI Taxonomy" id="121627"/>
    <lineage>
        <taxon>Eukaryota</taxon>
        <taxon>Fungi</taxon>
        <taxon>Dikarya</taxon>
        <taxon>Ascomycota</taxon>
        <taxon>Pezizomycotina</taxon>
        <taxon>Eurotiomycetes</taxon>
        <taxon>Eurotiomycetidae</taxon>
        <taxon>Eurotiales</taxon>
        <taxon>Trichocomaceae</taxon>
        <taxon>Talaromyces</taxon>
        <taxon>Talaromyces sect. Islandici</taxon>
    </lineage>
</organism>
<dbReference type="InterPro" id="IPR036514">
    <property type="entry name" value="SGNH_hydro_sf"/>
</dbReference>
<dbReference type="Proteomes" id="UP000509510">
    <property type="component" value="Chromosome VI"/>
</dbReference>
<reference evidence="5" key="1">
    <citation type="submission" date="2020-06" db="EMBL/GenBank/DDBJ databases">
        <title>A chromosome-scale genome assembly of Talaromyces rugulosus W13939.</title>
        <authorList>
            <person name="Wang B."/>
            <person name="Guo L."/>
            <person name="Ye K."/>
            <person name="Wang L."/>
        </authorList>
    </citation>
    <scope>NUCLEOTIDE SEQUENCE [LARGE SCALE GENOMIC DNA]</scope>
    <source>
        <strain evidence="5">W13939</strain>
    </source>
</reference>
<protein>
    <recommendedName>
        <fullName evidence="3">SGNH hydrolase-type esterase domain-containing protein</fullName>
    </recommendedName>
</protein>
<gene>
    <name evidence="4" type="ORF">TRUGW13939_11525</name>
</gene>
<dbReference type="GeneID" id="55999003"/>
<dbReference type="InterPro" id="IPR013830">
    <property type="entry name" value="SGNH_hydro"/>
</dbReference>
<dbReference type="PANTHER" id="PTHR30383">
    <property type="entry name" value="THIOESTERASE 1/PROTEASE 1/LYSOPHOSPHOLIPASE L1"/>
    <property type="match status" value="1"/>
</dbReference>
<sequence length="819" mass="87844">MWRSLRCYIWLAVFIAASQVVADVLQFKNTTPGQTVKSGTELRILCVGDSITVGFRSDKDGGDGNGYRLQLRDDLYKDNLTYAGNVTSDGTMLGGYFAAWSGKTIQYMANHIDASLAQRPNIVLIHAGTNDMAPKTTTATEGNDPTAASERLGNLIDKVIEACPDATVLVAMIINSCDKSHYPRTTTFQNLIPGVVKQRSDNGSHVLAVNFTSFPTSSLHGDCIHPTNVGYQLFGDYWYDFITQIPKDWINTPVGVDPNRVDGLYANGGPDPSIPAPQIGKSPVQITSSENITSAAATALNKGHTGCTSRNVFTGTGEIFQGGVGYTGDWKYHQGWTAPRQVASGYGLDRHYVRLHDMDGDGKADYLWLDPMTGAITCSLNLGGSSWKRAGNNNGLIATGEGKGNTVFLADINGDGLTDYLIAHPENGSVSVWWNGGASSTQPNGWKWVHGGQITAGVSHANLATLKFPDINGDGRADYVYIGEEGDLKHFLNIGTRGGSDVQFAEQGGIFKGATSAILNIVFADINGDGRDDYLVWDKNGGLTGFLNQPTQNEGVPQFIEQGTLASGNSQNPTFLRLADLDGDGKDDYVYVDEHGGLLVSYNRGTGDTTTLLDGLHFADIDGDGFGDVNGDGLDDYLVLNPVTGALTAFINLGSNSDIRWSSTGVIANGRGPGANVRIADIDGDGIDDYIYVYPNGSTNTFRNLHTRGKEGFSWKNIPQANANAKVGRLPEEISFSDINNDGKADYIWTSSVNGSVHVYLNNYPNQPMWLDHGVVTPGVDVSGSSIRYATLLKSGYSDYVIVNPQNGTFAAQLNSCST</sequence>
<dbReference type="Gene3D" id="2.130.10.130">
    <property type="entry name" value="Integrin alpha, N-terminal"/>
    <property type="match status" value="2"/>
</dbReference>
<accession>A0A7H8RF63</accession>
<evidence type="ECO:0000256" key="1">
    <source>
        <dbReference type="ARBA" id="ARBA00022729"/>
    </source>
</evidence>
<evidence type="ECO:0000313" key="4">
    <source>
        <dbReference type="EMBL" id="QKX64351.1"/>
    </source>
</evidence>